<dbReference type="Pfam" id="PF00660">
    <property type="entry name" value="SRP1_TIP1"/>
    <property type="match status" value="1"/>
</dbReference>
<feature type="region of interest" description="Disordered" evidence="1">
    <location>
        <begin position="130"/>
        <end position="206"/>
    </location>
</feature>
<dbReference type="GO" id="GO:0009277">
    <property type="term" value="C:fungal-type cell wall"/>
    <property type="evidence" value="ECO:0007669"/>
    <property type="project" value="TreeGrafter"/>
</dbReference>
<name>A0AAN7ZRP7_9SACH</name>
<gene>
    <name evidence="3" type="ORF">RI543_004072</name>
</gene>
<feature type="chain" id="PRO_5042913544" evidence="2">
    <location>
        <begin position="20"/>
        <end position="226"/>
    </location>
</feature>
<dbReference type="EMBL" id="JAWIZZ010000053">
    <property type="protein sequence ID" value="KAK5778409.1"/>
    <property type="molecule type" value="Genomic_DNA"/>
</dbReference>
<keyword evidence="4" id="KW-1185">Reference proteome</keyword>
<reference evidence="4" key="1">
    <citation type="submission" date="2023-07" db="EMBL/GenBank/DDBJ databases">
        <title>A draft genome of Kazachstania heterogenica Y-27499.</title>
        <authorList>
            <person name="Donic C."/>
            <person name="Kralova J.S."/>
            <person name="Fidel L."/>
            <person name="Ben-Dor S."/>
            <person name="Jung S."/>
        </authorList>
    </citation>
    <scope>NUCLEOTIDE SEQUENCE [LARGE SCALE GENOMIC DNA]</scope>
    <source>
        <strain evidence="4">Y27499</strain>
    </source>
</reference>
<dbReference type="PANTHER" id="PTHR31002">
    <property type="entry name" value="SERIPAUPERIN"/>
    <property type="match status" value="1"/>
</dbReference>
<comment type="caution">
    <text evidence="3">The sequence shown here is derived from an EMBL/GenBank/DDBJ whole genome shotgun (WGS) entry which is preliminary data.</text>
</comment>
<protein>
    <submittedName>
        <fullName evidence="3">Uncharacterized protein</fullName>
    </submittedName>
</protein>
<feature type="signal peptide" evidence="2">
    <location>
        <begin position="1"/>
        <end position="19"/>
    </location>
</feature>
<proteinExistence type="predicted"/>
<keyword evidence="2" id="KW-0732">Signal</keyword>
<dbReference type="GO" id="GO:0000324">
    <property type="term" value="C:fungal-type vacuole"/>
    <property type="evidence" value="ECO:0007669"/>
    <property type="project" value="TreeGrafter"/>
</dbReference>
<dbReference type="GO" id="GO:0005199">
    <property type="term" value="F:structural constituent of cell wall"/>
    <property type="evidence" value="ECO:0007669"/>
    <property type="project" value="TreeGrafter"/>
</dbReference>
<dbReference type="Proteomes" id="UP001306508">
    <property type="component" value="Unassembled WGS sequence"/>
</dbReference>
<accession>A0AAN7ZRP7</accession>
<evidence type="ECO:0000256" key="2">
    <source>
        <dbReference type="SAM" id="SignalP"/>
    </source>
</evidence>
<evidence type="ECO:0000256" key="1">
    <source>
        <dbReference type="SAM" id="MobiDB-lite"/>
    </source>
</evidence>
<sequence>MSVKKFLALMAGAATLTSALDAYEVAEFDALLLDVNAHLTEYISLAENNPSFTIPEGVLECYTHITTYTDDSYTTLFTMINFAQVTTAMELLPWYSSRIVPLMSSYFKAHSITETADLGASGASGSSATASASSSSSSVATTTSSASASSSSKSSKSSASSSSASKSSTSKSSSSATASSSSKDSSSSKSSSSASATSTKSKSANGANLLTAGMGAAAMGAAALLL</sequence>
<organism evidence="3 4">
    <name type="scientific">Arxiozyma heterogenica</name>
    <dbReference type="NCBI Taxonomy" id="278026"/>
    <lineage>
        <taxon>Eukaryota</taxon>
        <taxon>Fungi</taxon>
        <taxon>Dikarya</taxon>
        <taxon>Ascomycota</taxon>
        <taxon>Saccharomycotina</taxon>
        <taxon>Saccharomycetes</taxon>
        <taxon>Saccharomycetales</taxon>
        <taxon>Saccharomycetaceae</taxon>
        <taxon>Arxiozyma</taxon>
    </lineage>
</organism>
<dbReference type="PANTHER" id="PTHR31002:SF34">
    <property type="entry name" value="CELL WALL PROTEIN CWP1-RELATED"/>
    <property type="match status" value="1"/>
</dbReference>
<dbReference type="InterPro" id="IPR000992">
    <property type="entry name" value="SRP1_TIP1"/>
</dbReference>
<evidence type="ECO:0000313" key="3">
    <source>
        <dbReference type="EMBL" id="KAK5778409.1"/>
    </source>
</evidence>
<dbReference type="GO" id="GO:0031505">
    <property type="term" value="P:fungal-type cell wall organization"/>
    <property type="evidence" value="ECO:0007669"/>
    <property type="project" value="TreeGrafter"/>
</dbReference>
<dbReference type="InterPro" id="IPR050788">
    <property type="entry name" value="Yeast_SRP1/TIP1_CWP"/>
</dbReference>
<dbReference type="AlphaFoldDB" id="A0AAN7ZRP7"/>
<evidence type="ECO:0000313" key="4">
    <source>
        <dbReference type="Proteomes" id="UP001306508"/>
    </source>
</evidence>